<keyword evidence="2" id="KW-1185">Reference proteome</keyword>
<proteinExistence type="predicted"/>
<gene>
    <name evidence="1" type="ORF">BIY23_02790</name>
</gene>
<comment type="caution">
    <text evidence="1">The sequence shown here is derived from an EMBL/GenBank/DDBJ whole genome shotgun (WGS) entry which is preliminary data.</text>
</comment>
<evidence type="ECO:0000313" key="1">
    <source>
        <dbReference type="EMBL" id="OEY86610.1"/>
    </source>
</evidence>
<evidence type="ECO:0000313" key="2">
    <source>
        <dbReference type="Proteomes" id="UP000175679"/>
    </source>
</evidence>
<accession>A0A1E7QJG9</accession>
<name>A0A1E7QJG9_WOLPI</name>
<protein>
    <submittedName>
        <fullName evidence="1">Uncharacterized protein</fullName>
    </submittedName>
</protein>
<dbReference type="Proteomes" id="UP000175679">
    <property type="component" value="Unassembled WGS sequence"/>
</dbReference>
<sequence length="184" mass="21278">MVDLLGNGFYEEDAEYYMSITRDGWFPAYQHDCYGHYDHGTMYNNGESQVMHFDNIKISGYDRSDPGSMKLTLDLDNFKLTRDKSFPEEHVNSHTYQVMCGAEFSKNYGIALKTGFASIPSVNYYPPEHNYNEYKLSVDAESISCDGTELKFDTVSKGKLWGENRDKFSIRKVDTTKYIKLDLR</sequence>
<reference evidence="1 2" key="1">
    <citation type="submission" date="2016-09" db="EMBL/GenBank/DDBJ databases">
        <title>Genomic evidence for plant-parasitic nematodes as the earliest Wolbachia hosts.</title>
        <authorList>
            <person name="Brown A.M."/>
            <person name="Wasala S.K."/>
            <person name="Howe D.K."/>
            <person name="Peetz A.B."/>
            <person name="Zasada I.A."/>
            <person name="Denver D.R."/>
        </authorList>
    </citation>
    <scope>NUCLEOTIDE SEQUENCE [LARGE SCALE GENOMIC DNA]</scope>
    <source>
        <strain evidence="2">wPpe</strain>
    </source>
</reference>
<dbReference type="EMBL" id="MJMG01000007">
    <property type="protein sequence ID" value="OEY86610.1"/>
    <property type="molecule type" value="Genomic_DNA"/>
</dbReference>
<dbReference type="AlphaFoldDB" id="A0A1E7QJG9"/>
<dbReference type="RefSeq" id="WP_070065090.1">
    <property type="nucleotide sequence ID" value="NZ_MJMG01000007.1"/>
</dbReference>
<organism evidence="1 2">
    <name type="scientific">Wolbachia pipientis</name>
    <dbReference type="NCBI Taxonomy" id="955"/>
    <lineage>
        <taxon>Bacteria</taxon>
        <taxon>Pseudomonadati</taxon>
        <taxon>Pseudomonadota</taxon>
        <taxon>Alphaproteobacteria</taxon>
        <taxon>Rickettsiales</taxon>
        <taxon>Anaplasmataceae</taxon>
        <taxon>Wolbachieae</taxon>
        <taxon>Wolbachia</taxon>
    </lineage>
</organism>